<dbReference type="RefSeq" id="XP_013096140.1">
    <property type="nucleotide sequence ID" value="XM_013240686.2"/>
</dbReference>
<dbReference type="PANTHER" id="PTHR43404:SF2">
    <property type="entry name" value="LIPOPOLYSACCHARIDE CHOLINEPHOSPHOTRANSFERASE LICD"/>
    <property type="match status" value="1"/>
</dbReference>
<evidence type="ECO:0000313" key="6">
    <source>
        <dbReference type="RefSeq" id="XP_013096141.1"/>
    </source>
</evidence>
<evidence type="ECO:0000313" key="4">
    <source>
        <dbReference type="Proteomes" id="UP001165740"/>
    </source>
</evidence>
<name>A0A2C9KKP8_BIOGL</name>
<evidence type="ECO:0000313" key="8">
    <source>
        <dbReference type="RefSeq" id="XP_055897269.1"/>
    </source>
</evidence>
<dbReference type="OrthoDB" id="419198at2759"/>
<dbReference type="VEuPathDB" id="VectorBase:BGLAX_045581"/>
<sequence>MMGRRFCWRHPKFKECLMKLMKIFVLFVILVLIFVPIRNVIFQFVLPGMWLEHSTLFIIKVVLDNQQFPVADTPLGQSPIKLQVNFDDIKTKFTPQYKTYAAFYERLLSLQEVSKTDPYAQTRLAELINFKPLMSEYDRAVALFTVDTFVKACEAANLTYFLISGSVLGAVRHHGIIPWDDDIDIIMNSSDWHKIRNVLGNIEGFELFAPSRVQWKFFMSSLPPGNRPFKWPNIDLFFFNEDESHIWAQTWGAKSSLCSKKSDIFPLRRRKFEMFYLPVPKASKSLAEAEFGEFSSACKTANYVHKTNVAYSASSTIDLKCQQLHEVFPFVFQEKGQQGTVLEVRKLAGKPLDNFTLPDDV</sequence>
<evidence type="ECO:0000313" key="3">
    <source>
        <dbReference type="Proteomes" id="UP000076420"/>
    </source>
</evidence>
<evidence type="ECO:0000313" key="2">
    <source>
        <dbReference type="EnsemblMetazoa" id="BGLB020809-PA"/>
    </source>
</evidence>
<evidence type="ECO:0000313" key="5">
    <source>
        <dbReference type="RefSeq" id="XP_013096140.1"/>
    </source>
</evidence>
<proteinExistence type="predicted"/>
<dbReference type="AlphaFoldDB" id="A0A2C9KKP8"/>
<evidence type="ECO:0000313" key="7">
    <source>
        <dbReference type="RefSeq" id="XP_055897261.1"/>
    </source>
</evidence>
<evidence type="ECO:0000313" key="10">
    <source>
        <dbReference type="RefSeq" id="XP_055897285.1"/>
    </source>
</evidence>
<dbReference type="InterPro" id="IPR007074">
    <property type="entry name" value="LicD/FKTN/FKRP_NTP_transf"/>
</dbReference>
<keyword evidence="4" id="KW-1185">Reference proteome</keyword>
<dbReference type="PANTHER" id="PTHR43404">
    <property type="entry name" value="LIPOPOLYSACCHARIDE CHOLINEPHOSPHOTRANSFERASE LICD"/>
    <property type="match status" value="1"/>
</dbReference>
<dbReference type="Proteomes" id="UP001165740">
    <property type="component" value="Chromosome 1"/>
</dbReference>
<dbReference type="RefSeq" id="XP_055897269.1">
    <property type="nucleotide sequence ID" value="XM_056041294.1"/>
</dbReference>
<protein>
    <submittedName>
        <fullName evidence="5 6">Uncharacterized protein LOC106079515 isoform X1</fullName>
    </submittedName>
</protein>
<dbReference type="KEGG" id="bgt:106079515"/>
<evidence type="ECO:0000259" key="1">
    <source>
        <dbReference type="Pfam" id="PF04991"/>
    </source>
</evidence>
<accession>A0A2C9KKP8</accession>
<reference evidence="5 6" key="2">
    <citation type="submission" date="2025-04" db="UniProtKB">
        <authorList>
            <consortium name="RefSeq"/>
        </authorList>
    </citation>
    <scope>IDENTIFICATION</scope>
</reference>
<dbReference type="Proteomes" id="UP000076420">
    <property type="component" value="Unassembled WGS sequence"/>
</dbReference>
<feature type="domain" description="LicD/FKTN/FKRP nucleotidyltransferase" evidence="1">
    <location>
        <begin position="153"/>
        <end position="197"/>
    </location>
</feature>
<evidence type="ECO:0000313" key="9">
    <source>
        <dbReference type="RefSeq" id="XP_055897275.1"/>
    </source>
</evidence>
<dbReference type="RefSeq" id="XP_055897275.1">
    <property type="nucleotide sequence ID" value="XM_056041300.1"/>
</dbReference>
<dbReference type="GO" id="GO:0009100">
    <property type="term" value="P:glycoprotein metabolic process"/>
    <property type="evidence" value="ECO:0007669"/>
    <property type="project" value="UniProtKB-ARBA"/>
</dbReference>
<dbReference type="RefSeq" id="XP_055897261.1">
    <property type="nucleotide sequence ID" value="XM_056041286.1"/>
</dbReference>
<dbReference type="RefSeq" id="XP_013096141.1">
    <property type="nucleotide sequence ID" value="XM_013240687.2"/>
</dbReference>
<dbReference type="GeneID" id="106079515"/>
<dbReference type="OMA" id="YVHKTNE"/>
<organism evidence="2 3">
    <name type="scientific">Biomphalaria glabrata</name>
    <name type="common">Bloodfluke planorb</name>
    <name type="synonym">Freshwater snail</name>
    <dbReference type="NCBI Taxonomy" id="6526"/>
    <lineage>
        <taxon>Eukaryota</taxon>
        <taxon>Metazoa</taxon>
        <taxon>Spiralia</taxon>
        <taxon>Lophotrochozoa</taxon>
        <taxon>Mollusca</taxon>
        <taxon>Gastropoda</taxon>
        <taxon>Heterobranchia</taxon>
        <taxon>Euthyneura</taxon>
        <taxon>Panpulmonata</taxon>
        <taxon>Hygrophila</taxon>
        <taxon>Lymnaeoidea</taxon>
        <taxon>Planorbidae</taxon>
        <taxon>Biomphalaria</taxon>
    </lineage>
</organism>
<dbReference type="Pfam" id="PF04991">
    <property type="entry name" value="LicD"/>
    <property type="match status" value="1"/>
</dbReference>
<dbReference type="RefSeq" id="XP_055897285.1">
    <property type="nucleotide sequence ID" value="XM_056041310.1"/>
</dbReference>
<dbReference type="InterPro" id="IPR052942">
    <property type="entry name" value="LPS_cholinephosphotransferase"/>
</dbReference>
<dbReference type="VEuPathDB" id="VectorBase:BGLB020809"/>
<reference evidence="2" key="1">
    <citation type="submission" date="2020-05" db="UniProtKB">
        <authorList>
            <consortium name="EnsemblMetazoa"/>
        </authorList>
    </citation>
    <scope>IDENTIFICATION</scope>
    <source>
        <strain evidence="2">BB02</strain>
    </source>
</reference>
<gene>
    <name evidence="2" type="primary">106079515</name>
    <name evidence="5 6 7 8 9 10" type="synonym">LOC106079515</name>
</gene>
<dbReference type="EnsemblMetazoa" id="BGLB020809-RA">
    <property type="protein sequence ID" value="BGLB020809-PA"/>
    <property type="gene ID" value="BGLB020809"/>
</dbReference>
<dbReference type="EnsemblMetazoa" id="BGLB020809-RB">
    <property type="protein sequence ID" value="BGLB020809-PB"/>
    <property type="gene ID" value="BGLB020809"/>
</dbReference>